<dbReference type="SUPFAM" id="SSF81383">
    <property type="entry name" value="F-box domain"/>
    <property type="match status" value="1"/>
</dbReference>
<protein>
    <recommendedName>
        <fullName evidence="2">F-box domain-containing protein</fullName>
    </recommendedName>
</protein>
<dbReference type="EMBL" id="RYZI01000029">
    <property type="protein sequence ID" value="RWA13337.1"/>
    <property type="molecule type" value="Genomic_DNA"/>
</dbReference>
<feature type="domain" description="F-box" evidence="2">
    <location>
        <begin position="28"/>
        <end position="74"/>
    </location>
</feature>
<sequence>MPEKRKRVAADDASRSITLKRPRHTVAPDLLSPLSDELLVRILSFLPLHDLLNLAPVADRFYHLSGDSQIWKRLYYSRFVLPRALRLPGFRNGSARDGKLHYSSRRTIWADGRKGGWVDMRATEGQDKETRDWKSQYKLRHNWARGQCAVEELQLGDESEFPEINDSPKVLVKVLEGIAVTADAATGLRAWNLKTKRLIARTRLDGNDSCALPSCMALDGQLLQQKSIGIALGFADGGFGTWRFQLEQGRIIENYRHKGSSNGEIISVAFLYPYLLTAAKSALISLYTFDATQPSNRLSSSDEVDVNSETWTELESEMVRKGCAENNSLKEHAVGEGPGAKKDKPKTDFCAPYLLTSLKSHTSRAPLALSLRRTAASTVASIAYTFSTLRGWSLGIQELHIRPVKSTSTSRSDVTTTQLAYTPPVDETSRHMLSPPSSPARRQRSVIRPTEEHEQHEQLDGPISLSYTHPYLLATLPDNTLILHLCTSGSSSLSISPGIRLWGHTSGISDAEVTARGKAVSVSCRGEEIRVWELEGRTNGRSIEIRPTTRAKGEDTGSQGPVPDPLNAQWDDRRNWVGFDDEMVIVLKESQEGRESLLVYDFT</sequence>
<dbReference type="InterPro" id="IPR036047">
    <property type="entry name" value="F-box-like_dom_sf"/>
</dbReference>
<evidence type="ECO:0000259" key="2">
    <source>
        <dbReference type="PROSITE" id="PS50181"/>
    </source>
</evidence>
<dbReference type="Pfam" id="PF12937">
    <property type="entry name" value="F-box-like"/>
    <property type="match status" value="1"/>
</dbReference>
<dbReference type="Gene3D" id="1.20.1280.50">
    <property type="match status" value="1"/>
</dbReference>
<evidence type="ECO:0000313" key="4">
    <source>
        <dbReference type="Proteomes" id="UP000286045"/>
    </source>
</evidence>
<proteinExistence type="predicted"/>
<dbReference type="InterPro" id="IPR036322">
    <property type="entry name" value="WD40_repeat_dom_sf"/>
</dbReference>
<name>A0A439DFZ5_9PEZI</name>
<comment type="caution">
    <text evidence="3">The sequence shown here is derived from an EMBL/GenBank/DDBJ whole genome shotgun (WGS) entry which is preliminary data.</text>
</comment>
<feature type="region of interest" description="Disordered" evidence="1">
    <location>
        <begin position="542"/>
        <end position="568"/>
    </location>
</feature>
<reference evidence="3 4" key="1">
    <citation type="submission" date="2018-12" db="EMBL/GenBank/DDBJ databases">
        <title>Draft genome sequence of Xylaria grammica IHI A82.</title>
        <authorList>
            <person name="Buettner E."/>
            <person name="Kellner H."/>
        </authorList>
    </citation>
    <scope>NUCLEOTIDE SEQUENCE [LARGE SCALE GENOMIC DNA]</scope>
    <source>
        <strain evidence="3 4">IHI A82</strain>
    </source>
</reference>
<evidence type="ECO:0000256" key="1">
    <source>
        <dbReference type="SAM" id="MobiDB-lite"/>
    </source>
</evidence>
<dbReference type="Gene3D" id="2.130.10.10">
    <property type="entry name" value="YVTN repeat-like/Quinoprotein amine dehydrogenase"/>
    <property type="match status" value="1"/>
</dbReference>
<dbReference type="Pfam" id="PF25499">
    <property type="entry name" value="Beta-prop_pof12"/>
    <property type="match status" value="1"/>
</dbReference>
<dbReference type="AlphaFoldDB" id="A0A439DFZ5"/>
<feature type="compositionally biased region" description="Basic and acidic residues" evidence="1">
    <location>
        <begin position="449"/>
        <end position="459"/>
    </location>
</feature>
<dbReference type="InterPro" id="IPR001810">
    <property type="entry name" value="F-box_dom"/>
</dbReference>
<dbReference type="Proteomes" id="UP000286045">
    <property type="component" value="Unassembled WGS sequence"/>
</dbReference>
<feature type="region of interest" description="Disordered" evidence="1">
    <location>
        <begin position="406"/>
        <end position="461"/>
    </location>
</feature>
<dbReference type="STRING" id="363999.A0A439DFZ5"/>
<dbReference type="SUPFAM" id="SSF50978">
    <property type="entry name" value="WD40 repeat-like"/>
    <property type="match status" value="1"/>
</dbReference>
<keyword evidence="4" id="KW-1185">Reference proteome</keyword>
<organism evidence="3 4">
    <name type="scientific">Xylaria grammica</name>
    <dbReference type="NCBI Taxonomy" id="363999"/>
    <lineage>
        <taxon>Eukaryota</taxon>
        <taxon>Fungi</taxon>
        <taxon>Dikarya</taxon>
        <taxon>Ascomycota</taxon>
        <taxon>Pezizomycotina</taxon>
        <taxon>Sordariomycetes</taxon>
        <taxon>Xylariomycetidae</taxon>
        <taxon>Xylariales</taxon>
        <taxon>Xylariaceae</taxon>
        <taxon>Xylaria</taxon>
    </lineage>
</organism>
<dbReference type="InterPro" id="IPR015943">
    <property type="entry name" value="WD40/YVTN_repeat-like_dom_sf"/>
</dbReference>
<gene>
    <name evidence="3" type="ORF">EKO27_g1760</name>
</gene>
<accession>A0A439DFZ5</accession>
<feature type="compositionally biased region" description="Low complexity" evidence="1">
    <location>
        <begin position="406"/>
        <end position="417"/>
    </location>
</feature>
<dbReference type="PROSITE" id="PS50181">
    <property type="entry name" value="FBOX"/>
    <property type="match status" value="1"/>
</dbReference>
<evidence type="ECO:0000313" key="3">
    <source>
        <dbReference type="EMBL" id="RWA13337.1"/>
    </source>
</evidence>